<evidence type="ECO:0000256" key="1">
    <source>
        <dbReference type="SAM" id="MobiDB-lite"/>
    </source>
</evidence>
<keyword evidence="3" id="KW-1185">Reference proteome</keyword>
<dbReference type="EMBL" id="JAXIVS010000004">
    <property type="protein sequence ID" value="MDY7227268.1"/>
    <property type="molecule type" value="Genomic_DNA"/>
</dbReference>
<name>A0ABU5H1D9_9BACT</name>
<gene>
    <name evidence="2" type="ORF">SYV04_12730</name>
</gene>
<feature type="region of interest" description="Disordered" evidence="1">
    <location>
        <begin position="30"/>
        <end position="55"/>
    </location>
</feature>
<dbReference type="Proteomes" id="UP001291309">
    <property type="component" value="Unassembled WGS sequence"/>
</dbReference>
<organism evidence="2 3">
    <name type="scientific">Hyalangium rubrum</name>
    <dbReference type="NCBI Taxonomy" id="3103134"/>
    <lineage>
        <taxon>Bacteria</taxon>
        <taxon>Pseudomonadati</taxon>
        <taxon>Myxococcota</taxon>
        <taxon>Myxococcia</taxon>
        <taxon>Myxococcales</taxon>
        <taxon>Cystobacterineae</taxon>
        <taxon>Archangiaceae</taxon>
        <taxon>Hyalangium</taxon>
    </lineage>
</organism>
<sequence>MIRRLATPLSRHGTALAWMLVLGSGAKSLAQTSETSTSDGETPQVEATPSEAPSGGLRLGAMLDVGAPDGVGVSAVVRPIEWLRLNAGLTTNTLSVGVRGGISLVPLSTFIAPSLNADVGHYFDANYNELVDRLGGIPLRTQVPIDEVGFNYVGASVGLEIGKPERFSFFLRAGLTHGSLTIDDAEALLQDVTGDPDLTAKPLTIRFTSPSIKLGFLLYFF</sequence>
<dbReference type="RefSeq" id="WP_321545996.1">
    <property type="nucleotide sequence ID" value="NZ_JAXIVS010000004.1"/>
</dbReference>
<evidence type="ECO:0000313" key="2">
    <source>
        <dbReference type="EMBL" id="MDY7227268.1"/>
    </source>
</evidence>
<proteinExistence type="predicted"/>
<accession>A0ABU5H1D9</accession>
<protein>
    <submittedName>
        <fullName evidence="2">Autotransporter outer membrane beta-barrel domain-containing protein</fullName>
    </submittedName>
</protein>
<evidence type="ECO:0000313" key="3">
    <source>
        <dbReference type="Proteomes" id="UP001291309"/>
    </source>
</evidence>
<reference evidence="2 3" key="1">
    <citation type="submission" date="2023-12" db="EMBL/GenBank/DDBJ databases">
        <title>the genome sequence of Hyalangium sp. s54d21.</title>
        <authorList>
            <person name="Zhang X."/>
        </authorList>
    </citation>
    <scope>NUCLEOTIDE SEQUENCE [LARGE SCALE GENOMIC DNA]</scope>
    <source>
        <strain evidence="3">s54d21</strain>
    </source>
</reference>
<feature type="compositionally biased region" description="Polar residues" evidence="1">
    <location>
        <begin position="30"/>
        <end position="47"/>
    </location>
</feature>
<comment type="caution">
    <text evidence="2">The sequence shown here is derived from an EMBL/GenBank/DDBJ whole genome shotgun (WGS) entry which is preliminary data.</text>
</comment>